<protein>
    <submittedName>
        <fullName evidence="1">Uncharacterized protein</fullName>
    </submittedName>
</protein>
<dbReference type="AlphaFoldDB" id="A0A6L3VMX9"/>
<organism evidence="1 2">
    <name type="scientific">Actinomadura montaniterrae</name>
    <dbReference type="NCBI Taxonomy" id="1803903"/>
    <lineage>
        <taxon>Bacteria</taxon>
        <taxon>Bacillati</taxon>
        <taxon>Actinomycetota</taxon>
        <taxon>Actinomycetes</taxon>
        <taxon>Streptosporangiales</taxon>
        <taxon>Thermomonosporaceae</taxon>
        <taxon>Actinomadura</taxon>
    </lineage>
</organism>
<evidence type="ECO:0000313" key="2">
    <source>
        <dbReference type="Proteomes" id="UP000483004"/>
    </source>
</evidence>
<dbReference type="RefSeq" id="WP_151543142.1">
    <property type="nucleotide sequence ID" value="NZ_WBMR01000094.1"/>
</dbReference>
<reference evidence="1 2" key="1">
    <citation type="submission" date="2019-09" db="EMBL/GenBank/DDBJ databases">
        <title>Actinomadura physcomitrii sp. nov., a novel actinomycete isolated from moss [Physcomitrium sphaericum (Ludw) Fuernr].</title>
        <authorList>
            <person name="Liu C."/>
            <person name="Zhuang X."/>
        </authorList>
    </citation>
    <scope>NUCLEOTIDE SEQUENCE [LARGE SCALE GENOMIC DNA]</scope>
    <source>
        <strain evidence="1 2">CYP1-1B</strain>
    </source>
</reference>
<dbReference type="OrthoDB" id="3872563at2"/>
<gene>
    <name evidence="1" type="ORF">F9B16_27690</name>
</gene>
<proteinExistence type="predicted"/>
<dbReference type="Proteomes" id="UP000483004">
    <property type="component" value="Unassembled WGS sequence"/>
</dbReference>
<name>A0A6L3VMX9_9ACTN</name>
<dbReference type="EMBL" id="WBMR01000094">
    <property type="protein sequence ID" value="KAB2374362.1"/>
    <property type="molecule type" value="Genomic_DNA"/>
</dbReference>
<keyword evidence="2" id="KW-1185">Reference proteome</keyword>
<accession>A0A6L3VMX9</accession>
<sequence length="110" mass="11639">MTTPMVTADGIEFRVHRGELTGIAGKADTIGKRIAELSKVIEGPSREAVTGHGGWESAAALSQCATAWAGNIGKLGSQTTDVGSKLHTSVQHYHEAEQRVIHHVRQVGGQ</sequence>
<comment type="caution">
    <text evidence="1">The sequence shown here is derived from an EMBL/GenBank/DDBJ whole genome shotgun (WGS) entry which is preliminary data.</text>
</comment>
<evidence type="ECO:0000313" key="1">
    <source>
        <dbReference type="EMBL" id="KAB2374362.1"/>
    </source>
</evidence>